<keyword evidence="2" id="KW-0723">Serine/threonine-protein kinase</keyword>
<accession>A0A4R5B240</accession>
<dbReference type="PANTHER" id="PTHR24361">
    <property type="entry name" value="MITOGEN-ACTIVATED KINASE KINASE KINASE"/>
    <property type="match status" value="1"/>
</dbReference>
<dbReference type="Gene3D" id="1.10.510.10">
    <property type="entry name" value="Transferase(Phosphotransferase) domain 1"/>
    <property type="match status" value="1"/>
</dbReference>
<dbReference type="InterPro" id="IPR008271">
    <property type="entry name" value="Ser/Thr_kinase_AS"/>
</dbReference>
<dbReference type="PROSITE" id="PS00108">
    <property type="entry name" value="PROTEIN_KINASE_ST"/>
    <property type="match status" value="1"/>
</dbReference>
<comment type="caution">
    <text evidence="2">The sequence shown here is derived from an EMBL/GenBank/DDBJ whole genome shotgun (WGS) entry which is preliminary data.</text>
</comment>
<dbReference type="SUPFAM" id="SSF56112">
    <property type="entry name" value="Protein kinase-like (PK-like)"/>
    <property type="match status" value="1"/>
</dbReference>
<gene>
    <name evidence="2" type="ORF">E1298_27110</name>
</gene>
<dbReference type="InterPro" id="IPR000719">
    <property type="entry name" value="Prot_kinase_dom"/>
</dbReference>
<dbReference type="GO" id="GO:0005524">
    <property type="term" value="F:ATP binding"/>
    <property type="evidence" value="ECO:0007669"/>
    <property type="project" value="InterPro"/>
</dbReference>
<dbReference type="GO" id="GO:0005737">
    <property type="term" value="C:cytoplasm"/>
    <property type="evidence" value="ECO:0007669"/>
    <property type="project" value="TreeGrafter"/>
</dbReference>
<reference evidence="2 3" key="1">
    <citation type="submission" date="2019-03" db="EMBL/GenBank/DDBJ databases">
        <title>Draft genome sequences of novel Actinobacteria.</title>
        <authorList>
            <person name="Sahin N."/>
            <person name="Ay H."/>
            <person name="Saygin H."/>
        </authorList>
    </citation>
    <scope>NUCLEOTIDE SEQUENCE [LARGE SCALE GENOMIC DNA]</scope>
    <source>
        <strain evidence="2 3">H3C3</strain>
    </source>
</reference>
<evidence type="ECO:0000259" key="1">
    <source>
        <dbReference type="PROSITE" id="PS50011"/>
    </source>
</evidence>
<dbReference type="CDD" id="cd14014">
    <property type="entry name" value="STKc_PknB_like"/>
    <property type="match status" value="1"/>
</dbReference>
<dbReference type="RefSeq" id="WP_131898115.1">
    <property type="nucleotide sequence ID" value="NZ_SMKU01000166.1"/>
</dbReference>
<dbReference type="AlphaFoldDB" id="A0A4R5B240"/>
<keyword evidence="2" id="KW-0808">Transferase</keyword>
<dbReference type="Proteomes" id="UP000294513">
    <property type="component" value="Unassembled WGS sequence"/>
</dbReference>
<protein>
    <submittedName>
        <fullName evidence="2">Serine/threonine protein kinase</fullName>
    </submittedName>
</protein>
<keyword evidence="2" id="KW-0418">Kinase</keyword>
<dbReference type="Pfam" id="PF00069">
    <property type="entry name" value="Pkinase"/>
    <property type="match status" value="1"/>
</dbReference>
<keyword evidence="3" id="KW-1185">Reference proteome</keyword>
<evidence type="ECO:0000313" key="2">
    <source>
        <dbReference type="EMBL" id="TDD79761.1"/>
    </source>
</evidence>
<organism evidence="2 3">
    <name type="scientific">Actinomadura rubrisoli</name>
    <dbReference type="NCBI Taxonomy" id="2530368"/>
    <lineage>
        <taxon>Bacteria</taxon>
        <taxon>Bacillati</taxon>
        <taxon>Actinomycetota</taxon>
        <taxon>Actinomycetes</taxon>
        <taxon>Streptosporangiales</taxon>
        <taxon>Thermomonosporaceae</taxon>
        <taxon>Actinomadura</taxon>
    </lineage>
</organism>
<proteinExistence type="predicted"/>
<dbReference type="Gene3D" id="3.30.200.20">
    <property type="entry name" value="Phosphorylase Kinase, domain 1"/>
    <property type="match status" value="1"/>
</dbReference>
<feature type="domain" description="Protein kinase" evidence="1">
    <location>
        <begin position="9"/>
        <end position="261"/>
    </location>
</feature>
<dbReference type="InterPro" id="IPR053235">
    <property type="entry name" value="Ser_Thr_kinase"/>
</dbReference>
<dbReference type="PROSITE" id="PS50011">
    <property type="entry name" value="PROTEIN_KINASE_DOM"/>
    <property type="match status" value="1"/>
</dbReference>
<dbReference type="EMBL" id="SMKU01000166">
    <property type="protein sequence ID" value="TDD79761.1"/>
    <property type="molecule type" value="Genomic_DNA"/>
</dbReference>
<sequence length="557" mass="57959">MAPWRISGFDEVRELGSGAQGRVVLARHAGTGSPVAIKYVHRRPGDEAAIELLRAEAVMLGRITDPHVTRLYQFVSGEHGAAIVMEAVNGVTLKAVLAEHGRLEPEAALVVLKGSLLGLAAAHELGVVHRDYKPANVVVQGDGLSKLIDFGVAAVAGEGSRTGTPAYMSPEQWEGRPASPSSDVYAATCVFFECVTGHRPFPAADAPGLRHRHLSEPVPVEELPEPLRPLVAAGMAKDPRSRPPSAGAFLTALEAAASEAYGADWEHRGVRTLAAGTAALAALFPLGGLIAQGIAGGAAVTAQTGLLATTGAKITAAALGSALAVGAGTAGTVAVQRATAEPAPKPSFTNAAVVVPVRSCRFNDQTSAPSRVRLPSEVRLPARAAVYQVPFQGVRFIGPAGRNCTGSGGSGVGVAGVKGVEVTLYVDGYECGYFPDSDEAAYVRRTEPQNCGSPQKASAREDVPTGRPGLLAYLMTGGPTTRRAGGEVSLVMHTSWRSGRSDSGLLITCFLPRGDADICAAALTHRLDEIMRPRGVPQTALDRAARQIARYVDTHLR</sequence>
<dbReference type="OrthoDB" id="4716121at2"/>
<name>A0A4R5B240_9ACTN</name>
<evidence type="ECO:0000313" key="3">
    <source>
        <dbReference type="Proteomes" id="UP000294513"/>
    </source>
</evidence>
<dbReference type="GO" id="GO:0004674">
    <property type="term" value="F:protein serine/threonine kinase activity"/>
    <property type="evidence" value="ECO:0007669"/>
    <property type="project" value="UniProtKB-KW"/>
</dbReference>
<dbReference type="InterPro" id="IPR011009">
    <property type="entry name" value="Kinase-like_dom_sf"/>
</dbReference>